<dbReference type="InterPro" id="IPR051782">
    <property type="entry name" value="ABC_Transporter_VariousFunc"/>
</dbReference>
<dbReference type="PANTHER" id="PTHR42939:SF1">
    <property type="entry name" value="ABC TRANSPORTER ATP-BINDING PROTEIN ALBC-RELATED"/>
    <property type="match status" value="1"/>
</dbReference>
<dbReference type="EMBL" id="JAFBCV010000024">
    <property type="protein sequence ID" value="MBM7841188.1"/>
    <property type="molecule type" value="Genomic_DNA"/>
</dbReference>
<accession>A0ABS2T076</accession>
<dbReference type="PROSITE" id="PS50893">
    <property type="entry name" value="ABC_TRANSPORTER_2"/>
    <property type="match status" value="1"/>
</dbReference>
<proteinExistence type="predicted"/>
<dbReference type="RefSeq" id="WP_204469181.1">
    <property type="nucleotide sequence ID" value="NZ_JAFBCV010000024.1"/>
</dbReference>
<dbReference type="Gene3D" id="3.40.50.300">
    <property type="entry name" value="P-loop containing nucleotide triphosphate hydrolases"/>
    <property type="match status" value="1"/>
</dbReference>
<reference evidence="5" key="1">
    <citation type="submission" date="2021-01" db="EMBL/GenBank/DDBJ databases">
        <title>Genomic Encyclopedia of Type Strains, Phase IV (KMG-IV): sequencing the most valuable type-strain genomes for metagenomic binning, comparative biology and taxonomic classification.</title>
        <authorList>
            <person name="Goeker M."/>
        </authorList>
    </citation>
    <scope>NUCLEOTIDE SEQUENCE</scope>
    <source>
        <strain evidence="5">DSM 21943</strain>
    </source>
</reference>
<protein>
    <submittedName>
        <fullName evidence="5">ABC-2 type transport system ATP-binding protein</fullName>
    </submittedName>
</protein>
<evidence type="ECO:0000256" key="2">
    <source>
        <dbReference type="ARBA" id="ARBA00022741"/>
    </source>
</evidence>
<dbReference type="SUPFAM" id="SSF52540">
    <property type="entry name" value="P-loop containing nucleoside triphosphate hydrolases"/>
    <property type="match status" value="1"/>
</dbReference>
<dbReference type="GO" id="GO:0005524">
    <property type="term" value="F:ATP binding"/>
    <property type="evidence" value="ECO:0007669"/>
    <property type="project" value="UniProtKB-KW"/>
</dbReference>
<name>A0ABS2T076_9BACI</name>
<dbReference type="Pfam" id="PF00005">
    <property type="entry name" value="ABC_tran"/>
    <property type="match status" value="1"/>
</dbReference>
<evidence type="ECO:0000256" key="3">
    <source>
        <dbReference type="ARBA" id="ARBA00022840"/>
    </source>
</evidence>
<keyword evidence="1" id="KW-0813">Transport</keyword>
<gene>
    <name evidence="5" type="ORF">JOC54_004489</name>
</gene>
<dbReference type="Proteomes" id="UP001179280">
    <property type="component" value="Unassembled WGS sequence"/>
</dbReference>
<comment type="caution">
    <text evidence="5">The sequence shown here is derived from an EMBL/GenBank/DDBJ whole genome shotgun (WGS) entry which is preliminary data.</text>
</comment>
<dbReference type="InterPro" id="IPR027417">
    <property type="entry name" value="P-loop_NTPase"/>
</dbReference>
<feature type="domain" description="ABC transporter" evidence="4">
    <location>
        <begin position="3"/>
        <end position="228"/>
    </location>
</feature>
<evidence type="ECO:0000313" key="5">
    <source>
        <dbReference type="EMBL" id="MBM7841188.1"/>
    </source>
</evidence>
<dbReference type="SMART" id="SM00382">
    <property type="entry name" value="AAA"/>
    <property type="match status" value="1"/>
</dbReference>
<organism evidence="5 6">
    <name type="scientific">Shouchella xiaoxiensis</name>
    <dbReference type="NCBI Taxonomy" id="766895"/>
    <lineage>
        <taxon>Bacteria</taxon>
        <taxon>Bacillati</taxon>
        <taxon>Bacillota</taxon>
        <taxon>Bacilli</taxon>
        <taxon>Bacillales</taxon>
        <taxon>Bacillaceae</taxon>
        <taxon>Shouchella</taxon>
    </lineage>
</organism>
<sequence length="287" mass="32445">MKIVMENVRKELEGQTILKDVNVTIDQPGIYAVLGPNGAGKTTIMHLLSGLAKWSSGSVTINGENPFDNRAILDQISFIQESDNFKPTLKVNQLIQQVQAFYPNFDEAFVHHLLKTFQLPLTKKLSQLSKGMTSALNMSIGLASRAPLTIFDEPYIGMDATARKQLYAEIIEDYVNHPRIILFSTHFIEETEDIFEYALIVQEGTVRLFSSLEDLGERAIKVTGPIEEIQTLAIEEHQKLAYNEFMSEAQLNLYVDDSTFEPPRSCQVKPLHLQEFFIDYTAKKGRA</sequence>
<evidence type="ECO:0000256" key="1">
    <source>
        <dbReference type="ARBA" id="ARBA00022448"/>
    </source>
</evidence>
<dbReference type="InterPro" id="IPR003593">
    <property type="entry name" value="AAA+_ATPase"/>
</dbReference>
<dbReference type="PANTHER" id="PTHR42939">
    <property type="entry name" value="ABC TRANSPORTER ATP-BINDING PROTEIN ALBC-RELATED"/>
    <property type="match status" value="1"/>
</dbReference>
<evidence type="ECO:0000259" key="4">
    <source>
        <dbReference type="PROSITE" id="PS50893"/>
    </source>
</evidence>
<keyword evidence="3 5" id="KW-0067">ATP-binding</keyword>
<keyword evidence="2" id="KW-0547">Nucleotide-binding</keyword>
<keyword evidence="6" id="KW-1185">Reference proteome</keyword>
<evidence type="ECO:0000313" key="6">
    <source>
        <dbReference type="Proteomes" id="UP001179280"/>
    </source>
</evidence>
<dbReference type="InterPro" id="IPR003439">
    <property type="entry name" value="ABC_transporter-like_ATP-bd"/>
</dbReference>